<feature type="transmembrane region" description="Helical" evidence="2">
    <location>
        <begin position="165"/>
        <end position="192"/>
    </location>
</feature>
<feature type="region of interest" description="Disordered" evidence="1">
    <location>
        <begin position="256"/>
        <end position="346"/>
    </location>
</feature>
<sequence>MRPTILVVLACCTHVLGTYALPLRNHGRLARAYTVEDRRDFSGLLGGLGGGDADAPTDEKTAQGTSDARPFATTAHGDSTSVASLELLPGLFSTGSETSKAKDTTSTTSSSATATPESRLASTTQAQPAASLTGSTVTATSQAQSTKQDHPVGNNAISSDSSWKIIGVAVISFTAVVVILVAAVFFDTWWHFLRDLFWKRRKSDGLEELVPDWQKASWEVRIGDDRHRYPSFGSLPNSPILRGDPLQRQRSLRVQEWQKDDMGSSTTSLGAGLTPAERLAQYPTIPPSTYVSPDPRPSPGSADPFMDKNTSPTPTLVHNGPDDSKSPFHDTHTSPQTEIYGGINEK</sequence>
<feature type="signal peptide" evidence="3">
    <location>
        <begin position="1"/>
        <end position="20"/>
    </location>
</feature>
<evidence type="ECO:0000313" key="4">
    <source>
        <dbReference type="EMBL" id="KAH9829467.1"/>
    </source>
</evidence>
<protein>
    <submittedName>
        <fullName evidence="5">Uncharacterized protein</fullName>
    </submittedName>
</protein>
<dbReference type="GeneID" id="72008870"/>
<proteinExistence type="predicted"/>
<evidence type="ECO:0000256" key="3">
    <source>
        <dbReference type="SAM" id="SignalP"/>
    </source>
</evidence>
<organism evidence="5 6">
    <name type="scientific">Rhodofomes roseus</name>
    <dbReference type="NCBI Taxonomy" id="34475"/>
    <lineage>
        <taxon>Eukaryota</taxon>
        <taxon>Fungi</taxon>
        <taxon>Dikarya</taxon>
        <taxon>Basidiomycota</taxon>
        <taxon>Agaricomycotina</taxon>
        <taxon>Agaricomycetes</taxon>
        <taxon>Polyporales</taxon>
        <taxon>Rhodofomes</taxon>
    </lineage>
</organism>
<feature type="compositionally biased region" description="Polar residues" evidence="1">
    <location>
        <begin position="120"/>
        <end position="132"/>
    </location>
</feature>
<feature type="compositionally biased region" description="Basic and acidic residues" evidence="1">
    <location>
        <begin position="320"/>
        <end position="332"/>
    </location>
</feature>
<evidence type="ECO:0000313" key="6">
    <source>
        <dbReference type="Proteomes" id="UP000298390"/>
    </source>
</evidence>
<feature type="region of interest" description="Disordered" evidence="1">
    <location>
        <begin position="94"/>
        <end position="154"/>
    </location>
</feature>
<dbReference type="Proteomes" id="UP000814176">
    <property type="component" value="Unassembled WGS sequence"/>
</dbReference>
<keyword evidence="2" id="KW-0812">Transmembrane</keyword>
<evidence type="ECO:0000313" key="7">
    <source>
        <dbReference type="Proteomes" id="UP000814176"/>
    </source>
</evidence>
<dbReference type="EMBL" id="SEKV01000882">
    <property type="protein sequence ID" value="TFY53026.1"/>
    <property type="molecule type" value="Genomic_DNA"/>
</dbReference>
<name>A0A4Y9XSC8_9APHY</name>
<gene>
    <name evidence="4" type="ORF">C8Q71DRAFT_863231</name>
    <name evidence="5" type="ORF">EVJ58_g9681</name>
</gene>
<accession>A0A4Y9XSC8</accession>
<feature type="compositionally biased region" description="Low complexity" evidence="1">
    <location>
        <begin position="104"/>
        <end position="118"/>
    </location>
</feature>
<dbReference type="RefSeq" id="XP_047772941.1">
    <property type="nucleotide sequence ID" value="XM_047928138.1"/>
</dbReference>
<dbReference type="AlphaFoldDB" id="A0A4Y9XSC8"/>
<dbReference type="EMBL" id="JADCUA010000038">
    <property type="protein sequence ID" value="KAH9829467.1"/>
    <property type="molecule type" value="Genomic_DNA"/>
</dbReference>
<feature type="chain" id="PRO_5021257068" evidence="3">
    <location>
        <begin position="21"/>
        <end position="346"/>
    </location>
</feature>
<dbReference type="Proteomes" id="UP000298390">
    <property type="component" value="Unassembled WGS sequence"/>
</dbReference>
<evidence type="ECO:0000256" key="1">
    <source>
        <dbReference type="SAM" id="MobiDB-lite"/>
    </source>
</evidence>
<keyword evidence="2" id="KW-1133">Transmembrane helix</keyword>
<keyword evidence="3" id="KW-0732">Signal</keyword>
<reference evidence="4 7" key="2">
    <citation type="journal article" date="2021" name="Environ. Microbiol.">
        <title>Gene family expansions and transcriptome signatures uncover fungal adaptations to wood decay.</title>
        <authorList>
            <person name="Hage H."/>
            <person name="Miyauchi S."/>
            <person name="Viragh M."/>
            <person name="Drula E."/>
            <person name="Min B."/>
            <person name="Chaduli D."/>
            <person name="Navarro D."/>
            <person name="Favel A."/>
            <person name="Norest M."/>
            <person name="Lesage-Meessen L."/>
            <person name="Balint B."/>
            <person name="Merenyi Z."/>
            <person name="de Eugenio L."/>
            <person name="Morin E."/>
            <person name="Martinez A.T."/>
            <person name="Baldrian P."/>
            <person name="Stursova M."/>
            <person name="Martinez M.J."/>
            <person name="Novotny C."/>
            <person name="Magnuson J.K."/>
            <person name="Spatafora J.W."/>
            <person name="Maurice S."/>
            <person name="Pangilinan J."/>
            <person name="Andreopoulos W."/>
            <person name="LaButti K."/>
            <person name="Hundley H."/>
            <person name="Na H."/>
            <person name="Kuo A."/>
            <person name="Barry K."/>
            <person name="Lipzen A."/>
            <person name="Henrissat B."/>
            <person name="Riley R."/>
            <person name="Ahrendt S."/>
            <person name="Nagy L.G."/>
            <person name="Grigoriev I.V."/>
            <person name="Martin F."/>
            <person name="Rosso M.N."/>
        </authorList>
    </citation>
    <scope>NUCLEOTIDE SEQUENCE [LARGE SCALE GENOMIC DNA]</scope>
    <source>
        <strain evidence="4 7">CIRM-BRFM 1785</strain>
    </source>
</reference>
<reference evidence="5 6" key="1">
    <citation type="submission" date="2019-01" db="EMBL/GenBank/DDBJ databases">
        <title>Genome sequencing of the rare red list fungi Fomitopsis rosea.</title>
        <authorList>
            <person name="Buettner E."/>
            <person name="Kellner H."/>
        </authorList>
    </citation>
    <scope>NUCLEOTIDE SEQUENCE [LARGE SCALE GENOMIC DNA]</scope>
    <source>
        <strain evidence="5 6">DSM 105464</strain>
    </source>
</reference>
<evidence type="ECO:0000313" key="5">
    <source>
        <dbReference type="EMBL" id="TFY53026.1"/>
    </source>
</evidence>
<keyword evidence="7" id="KW-1185">Reference proteome</keyword>
<keyword evidence="2" id="KW-0472">Membrane</keyword>
<feature type="compositionally biased region" description="Low complexity" evidence="1">
    <location>
        <begin position="133"/>
        <end position="146"/>
    </location>
</feature>
<evidence type="ECO:0000256" key="2">
    <source>
        <dbReference type="SAM" id="Phobius"/>
    </source>
</evidence>
<comment type="caution">
    <text evidence="5">The sequence shown here is derived from an EMBL/GenBank/DDBJ whole genome shotgun (WGS) entry which is preliminary data.</text>
</comment>
<dbReference type="OrthoDB" id="3266475at2759"/>
<feature type="region of interest" description="Disordered" evidence="1">
    <location>
        <begin position="47"/>
        <end position="76"/>
    </location>
</feature>